<dbReference type="Gene3D" id="1.10.10.10">
    <property type="entry name" value="Winged helix-like DNA-binding domain superfamily/Winged helix DNA-binding domain"/>
    <property type="match status" value="1"/>
</dbReference>
<keyword evidence="2" id="KW-1185">Reference proteome</keyword>
<name>A0A9W5UUS6_9ACTN</name>
<dbReference type="RefSeq" id="WP_093407873.1">
    <property type="nucleotide sequence ID" value="NZ_BOPD01000026.1"/>
</dbReference>
<sequence>MTGRPQRLSALAAATSRLCTYTAYGWWLLADGRAGRGLHPDDLTPAQRLVCAAVHHHADCVTATGGAYPGCHPDDLVDMTSMSAGSVKSALHRLVRLRWLDRDPRSGMFQVSTAAHAFTRSGWLDEPALAGEPLIDVLTDPPD</sequence>
<comment type="caution">
    <text evidence="1">The sequence shown here is derived from an EMBL/GenBank/DDBJ whole genome shotgun (WGS) entry which is preliminary data.</text>
</comment>
<reference evidence="1" key="1">
    <citation type="submission" date="2021-01" db="EMBL/GenBank/DDBJ databases">
        <title>Whole genome shotgun sequence of Verrucosispora sediminis NBRC 107745.</title>
        <authorList>
            <person name="Komaki H."/>
            <person name="Tamura T."/>
        </authorList>
    </citation>
    <scope>NUCLEOTIDE SEQUENCE</scope>
    <source>
        <strain evidence="1">NBRC 107745</strain>
    </source>
</reference>
<dbReference type="AlphaFoldDB" id="A0A9W5UUS6"/>
<organism evidence="1 2">
    <name type="scientific">Micromonospora sediminimaris</name>
    <dbReference type="NCBI Taxonomy" id="547162"/>
    <lineage>
        <taxon>Bacteria</taxon>
        <taxon>Bacillati</taxon>
        <taxon>Actinomycetota</taxon>
        <taxon>Actinomycetes</taxon>
        <taxon>Micromonosporales</taxon>
        <taxon>Micromonosporaceae</taxon>
        <taxon>Micromonospora</taxon>
    </lineage>
</organism>
<dbReference type="Proteomes" id="UP000607311">
    <property type="component" value="Unassembled WGS sequence"/>
</dbReference>
<dbReference type="OrthoDB" id="9844895at2"/>
<evidence type="ECO:0000313" key="1">
    <source>
        <dbReference type="EMBL" id="GIJ35005.1"/>
    </source>
</evidence>
<dbReference type="InterPro" id="IPR036388">
    <property type="entry name" value="WH-like_DNA-bd_sf"/>
</dbReference>
<evidence type="ECO:0000313" key="2">
    <source>
        <dbReference type="Proteomes" id="UP000607311"/>
    </source>
</evidence>
<proteinExistence type="predicted"/>
<dbReference type="EMBL" id="BOPD01000026">
    <property type="protein sequence ID" value="GIJ35005.1"/>
    <property type="molecule type" value="Genomic_DNA"/>
</dbReference>
<accession>A0A9W5UUS6</accession>
<gene>
    <name evidence="1" type="ORF">Vse01_41530</name>
</gene>
<protein>
    <submittedName>
        <fullName evidence="1">Uncharacterized protein</fullName>
    </submittedName>
</protein>